<proteinExistence type="predicted"/>
<evidence type="ECO:0008006" key="4">
    <source>
        <dbReference type="Google" id="ProtNLM"/>
    </source>
</evidence>
<comment type="caution">
    <text evidence="2">The sequence shown here is derived from an EMBL/GenBank/DDBJ whole genome shotgun (WGS) entry which is preliminary data.</text>
</comment>
<dbReference type="RefSeq" id="WP_380053801.1">
    <property type="nucleotide sequence ID" value="NZ_JBHLTC010000037.1"/>
</dbReference>
<keyword evidence="3" id="KW-1185">Reference proteome</keyword>
<feature type="transmembrane region" description="Helical" evidence="1">
    <location>
        <begin position="21"/>
        <end position="40"/>
    </location>
</feature>
<protein>
    <recommendedName>
        <fullName evidence="4">DUF998 domain-containing protein</fullName>
    </recommendedName>
</protein>
<evidence type="ECO:0000313" key="2">
    <source>
        <dbReference type="EMBL" id="MFC0628143.1"/>
    </source>
</evidence>
<dbReference type="EMBL" id="JBHLTC010000037">
    <property type="protein sequence ID" value="MFC0628143.1"/>
    <property type="molecule type" value="Genomic_DNA"/>
</dbReference>
<sequence length="193" mass="20540">MSTDPATGTAVRKPTPTQRRAVGTLLLVLLVCGLGGSQLAPHVVGALGRIAGHDELALRLIGWCWGGGPLLAWSLLVWLKERMSRPVKVAIGYAGIVWAGSAAMLLPGRHETDQERFGAALADSRPLGFGWACGFLVLFLYLLLLAIASLLFRKFRPEPTTKAHLTVAGRVATTTWLILLAASLAAALFAPRP</sequence>
<reference evidence="2 3" key="1">
    <citation type="submission" date="2024-09" db="EMBL/GenBank/DDBJ databases">
        <authorList>
            <person name="Sun Q."/>
            <person name="Mori K."/>
        </authorList>
    </citation>
    <scope>NUCLEOTIDE SEQUENCE [LARGE SCALE GENOMIC DNA]</scope>
    <source>
        <strain evidence="2 3">CGMCC 1.15906</strain>
    </source>
</reference>
<feature type="transmembrane region" description="Helical" evidence="1">
    <location>
        <begin position="128"/>
        <end position="151"/>
    </location>
</feature>
<evidence type="ECO:0000256" key="1">
    <source>
        <dbReference type="SAM" id="Phobius"/>
    </source>
</evidence>
<organism evidence="2 3">
    <name type="scientific">Kribbella deserti</name>
    <dbReference type="NCBI Taxonomy" id="1926257"/>
    <lineage>
        <taxon>Bacteria</taxon>
        <taxon>Bacillati</taxon>
        <taxon>Actinomycetota</taxon>
        <taxon>Actinomycetes</taxon>
        <taxon>Propionibacteriales</taxon>
        <taxon>Kribbellaceae</taxon>
        <taxon>Kribbella</taxon>
    </lineage>
</organism>
<keyword evidence="1" id="KW-0472">Membrane</keyword>
<keyword evidence="1" id="KW-0812">Transmembrane</keyword>
<gene>
    <name evidence="2" type="ORF">ACFFGN_29005</name>
</gene>
<evidence type="ECO:0000313" key="3">
    <source>
        <dbReference type="Proteomes" id="UP001589890"/>
    </source>
</evidence>
<keyword evidence="1" id="KW-1133">Transmembrane helix</keyword>
<feature type="transmembrane region" description="Helical" evidence="1">
    <location>
        <begin position="91"/>
        <end position="108"/>
    </location>
</feature>
<feature type="transmembrane region" description="Helical" evidence="1">
    <location>
        <begin position="171"/>
        <end position="190"/>
    </location>
</feature>
<dbReference type="Proteomes" id="UP001589890">
    <property type="component" value="Unassembled WGS sequence"/>
</dbReference>
<name>A0ABV6QVC1_9ACTN</name>
<accession>A0ABV6QVC1</accession>
<feature type="transmembrane region" description="Helical" evidence="1">
    <location>
        <begin position="60"/>
        <end position="79"/>
    </location>
</feature>